<evidence type="ECO:0000313" key="7">
    <source>
        <dbReference type="Proteomes" id="UP000694871"/>
    </source>
</evidence>
<name>A0ABM1L2P4_GEKJA</name>
<keyword evidence="5 6" id="KW-0472">Membrane</keyword>
<feature type="transmembrane region" description="Helical" evidence="6">
    <location>
        <begin position="159"/>
        <end position="179"/>
    </location>
</feature>
<keyword evidence="7" id="KW-1185">Reference proteome</keyword>
<gene>
    <name evidence="8" type="primary">SLC35A1</name>
</gene>
<feature type="transmembrane region" description="Helical" evidence="6">
    <location>
        <begin position="40"/>
        <end position="64"/>
    </location>
</feature>
<feature type="transmembrane region" description="Helical" evidence="6">
    <location>
        <begin position="14"/>
        <end position="33"/>
    </location>
</feature>
<comment type="subcellular location">
    <subcellularLocation>
        <location evidence="1">Membrane</location>
        <topology evidence="1">Multi-pass membrane protein</topology>
    </subcellularLocation>
</comment>
<evidence type="ECO:0000256" key="4">
    <source>
        <dbReference type="ARBA" id="ARBA00022989"/>
    </source>
</evidence>
<evidence type="ECO:0000256" key="6">
    <source>
        <dbReference type="SAM" id="Phobius"/>
    </source>
</evidence>
<reference evidence="8" key="1">
    <citation type="submission" date="2025-08" db="UniProtKB">
        <authorList>
            <consortium name="RefSeq"/>
        </authorList>
    </citation>
    <scope>IDENTIFICATION</scope>
</reference>
<organism evidence="7 8">
    <name type="scientific">Gekko japonicus</name>
    <name type="common">Schlegel's Japanese gecko</name>
    <dbReference type="NCBI Taxonomy" id="146911"/>
    <lineage>
        <taxon>Eukaryota</taxon>
        <taxon>Metazoa</taxon>
        <taxon>Chordata</taxon>
        <taxon>Craniata</taxon>
        <taxon>Vertebrata</taxon>
        <taxon>Euteleostomi</taxon>
        <taxon>Lepidosauria</taxon>
        <taxon>Squamata</taxon>
        <taxon>Bifurcata</taxon>
        <taxon>Gekkota</taxon>
        <taxon>Gekkonidae</taxon>
        <taxon>Gekkoninae</taxon>
        <taxon>Gekko</taxon>
    </lineage>
</organism>
<keyword evidence="4 6" id="KW-1133">Transmembrane helix</keyword>
<dbReference type="RefSeq" id="XP_015280231.1">
    <property type="nucleotide sequence ID" value="XM_015424745.1"/>
</dbReference>
<evidence type="ECO:0000256" key="2">
    <source>
        <dbReference type="ARBA" id="ARBA00022597"/>
    </source>
</evidence>
<dbReference type="PANTHER" id="PTHR10231">
    <property type="entry name" value="NUCLEOTIDE-SUGAR TRANSMEMBRANE TRANSPORTER"/>
    <property type="match status" value="1"/>
</dbReference>
<feature type="transmembrane region" description="Helical" evidence="6">
    <location>
        <begin position="191"/>
        <end position="211"/>
    </location>
</feature>
<evidence type="ECO:0000256" key="5">
    <source>
        <dbReference type="ARBA" id="ARBA00023136"/>
    </source>
</evidence>
<feature type="transmembrane region" description="Helical" evidence="6">
    <location>
        <begin position="258"/>
        <end position="277"/>
    </location>
</feature>
<accession>A0ABM1L2P4</accession>
<evidence type="ECO:0000256" key="3">
    <source>
        <dbReference type="ARBA" id="ARBA00022692"/>
    </source>
</evidence>
<evidence type="ECO:0000256" key="1">
    <source>
        <dbReference type="ARBA" id="ARBA00004141"/>
    </source>
</evidence>
<evidence type="ECO:0000313" key="8">
    <source>
        <dbReference type="RefSeq" id="XP_015280231.1"/>
    </source>
</evidence>
<sequence>MAPAKENVSLLLKLYYLMVMTLVAATYTIALRYTRTTGTVLYFSSTAVCIAEVIKLFLSLGILAKETGSLSKLLTSLRENVLGSPKELFKLSVPSVVYAIQNNMAFLALSNLDAAVYQVIVDVRNKLQWFSVFMLCGGVTLVQWKPAQATKVQVEQSPLIGFGAIAVAVLCSGFAGVYFEKVLKSSDTSLWVRNIQMYLSGITVTLAGVYMYDGAQVIEKGFFYGYTHYVWFVIFLSSVGGLYTSIVVKYTDNIMKGFSAAAAIVLSTVASVILFGLQITVPFSFGALLVCISIYLYGLPRQDTMKIQPVETKVSKQNLVNV</sequence>
<protein>
    <submittedName>
        <fullName evidence="8">CMP-sialic acid transporter</fullName>
    </submittedName>
</protein>
<dbReference type="Proteomes" id="UP000694871">
    <property type="component" value="Unplaced"/>
</dbReference>
<feature type="transmembrane region" description="Helical" evidence="6">
    <location>
        <begin position="283"/>
        <end position="299"/>
    </location>
</feature>
<keyword evidence="2" id="KW-0813">Transport</keyword>
<keyword evidence="3 6" id="KW-0812">Transmembrane</keyword>
<keyword evidence="2" id="KW-0762">Sugar transport</keyword>
<dbReference type="PIRSF" id="PIRSF005799">
    <property type="entry name" value="UDP-gal_transpt"/>
    <property type="match status" value="1"/>
</dbReference>
<feature type="transmembrane region" description="Helical" evidence="6">
    <location>
        <begin position="223"/>
        <end position="246"/>
    </location>
</feature>
<dbReference type="Pfam" id="PF04142">
    <property type="entry name" value="Nuc_sug_transp"/>
    <property type="match status" value="1"/>
</dbReference>
<feature type="transmembrane region" description="Helical" evidence="6">
    <location>
        <begin position="129"/>
        <end position="147"/>
    </location>
</feature>
<dbReference type="NCBIfam" id="TIGR00803">
    <property type="entry name" value="nst"/>
    <property type="match status" value="1"/>
</dbReference>
<dbReference type="InterPro" id="IPR007271">
    <property type="entry name" value="Nuc_sug_transpt"/>
</dbReference>
<proteinExistence type="predicted"/>
<dbReference type="GeneID" id="107121755"/>